<dbReference type="InterPro" id="IPR016195">
    <property type="entry name" value="Pol/histidinol_Pase-like"/>
</dbReference>
<comment type="caution">
    <text evidence="8">The sequence shown here is derived from an EMBL/GenBank/DDBJ whole genome shotgun (WGS) entry which is preliminary data.</text>
</comment>
<keyword evidence="9" id="KW-1185">Reference proteome</keyword>
<dbReference type="EC" id="2.7.7.7" evidence="1"/>
<evidence type="ECO:0000256" key="6">
    <source>
        <dbReference type="ARBA" id="ARBA00049244"/>
    </source>
</evidence>
<evidence type="ECO:0000256" key="4">
    <source>
        <dbReference type="ARBA" id="ARBA00022705"/>
    </source>
</evidence>
<dbReference type="SMART" id="SM00481">
    <property type="entry name" value="POLIIIAc"/>
    <property type="match status" value="1"/>
</dbReference>
<proteinExistence type="predicted"/>
<dbReference type="PANTHER" id="PTHR32294">
    <property type="entry name" value="DNA POLYMERASE III SUBUNIT ALPHA"/>
    <property type="match status" value="1"/>
</dbReference>
<dbReference type="InterPro" id="IPR003141">
    <property type="entry name" value="Pol/His_phosphatase_N"/>
</dbReference>
<dbReference type="SUPFAM" id="SSF89550">
    <property type="entry name" value="PHP domain-like"/>
    <property type="match status" value="1"/>
</dbReference>
<dbReference type="EMBL" id="CAJRAU010000003">
    <property type="protein sequence ID" value="CAG5069601.1"/>
    <property type="molecule type" value="Genomic_DNA"/>
</dbReference>
<evidence type="ECO:0000256" key="2">
    <source>
        <dbReference type="ARBA" id="ARBA00022679"/>
    </source>
</evidence>
<dbReference type="InterPro" id="IPR029460">
    <property type="entry name" value="DNAPol_HHH"/>
</dbReference>
<dbReference type="InterPro" id="IPR040982">
    <property type="entry name" value="DNA_pol3_finger"/>
</dbReference>
<reference evidence="8 9" key="1">
    <citation type="submission" date="2021-04" db="EMBL/GenBank/DDBJ databases">
        <authorList>
            <person name="Rodrigo-Torres L."/>
            <person name="Arahal R. D."/>
            <person name="Lucena T."/>
        </authorList>
    </citation>
    <scope>NUCLEOTIDE SEQUENCE [LARGE SCALE GENOMIC DNA]</scope>
    <source>
        <strain evidence="8 9">CECT 9623</strain>
    </source>
</reference>
<keyword evidence="3 8" id="KW-0548">Nucleotidyltransferase</keyword>
<evidence type="ECO:0000256" key="3">
    <source>
        <dbReference type="ARBA" id="ARBA00022695"/>
    </source>
</evidence>
<sequence length="991" mass="114128">MLLNCHSYFSLRYGTIPEEELLSLGRENGYGCMALTDINNTSGCLNFIRLAPKYDMKPVVGIDFRNGIVQQYVGLAKNNAGFQVLNAFLSQHLNAKTDFPANAPWLENTVFIYPFERVRLEKKEIFLPNEYIGISVKDLSRLQFSPLFKHKDKLVIQQPVSFRHKKDFNAHRLLRAIDQNTMLSKLSTDETAEEAAQMMPKKVLTYHFNQKDFDRIIYNTEKLMDECSIHFRFGDDREHQNLQVFGESKQDDYQRIFQLGCDGLRHRYGSNVNDVILDRFNMELELIEKQNFIPFFLVNHSITSYARQKGYYYVGRGSGANSIIAYLLNITNVDPIELDLYFERFMNLYRKNPPDFDIDFSWRDREDVTQYIFDTFGKKGQAALLATYSTFQHSAAVRELGKVFGLPAYEIEALSNGKYDPKKLDQYAGLVIRYADYFQKNNQPNHLSIHAGGILISERPIHHFSATDLPPKGFPTTQFDMVIAEDVGLNKYDILGQRGLAKIKETLEVIRYNRPDAPEFDIDDVKKFKKDPNINNLIRQAQCIGCFYVESPAMRMLLKKLEVDNYLGLVAASSIIRPGVAKSGMMREYILRHRNPERRGEAHPRLLELMEDTYGIMVYQEDVIKVAHYFAGLDLGEADVIRRGMSGKFRGRDEFERVKKKYFTNCREKGYDETMTQEIWNQIASFAGYAFAKGHSASYAVESYQTLFLKAYFPLEFMVAVLNNGGGFYGQELYIHEARMLGGNVLPPCVNHSLAQTVIEGKDIYIGMQFLNEMEEKTIDRIIQARRTDGPFTSLNDFLDRVVISIEQLTILIRIDALRFTGIDKKTLLWKAHFRLSTTPVKVPQKQLFETEIKDYELPVFHSSPIDDAYDQIELLGYPLCSPFDLVKYPLPPSVMSKDLHKYVNQEIVQYGYLVAVKNTRTARGETMHFGTFLDQEGQFIDTVHFPSVKVKSNFSVKGVYKIRGIVSEEFGFLSVDVTEITRMDSATREK</sequence>
<dbReference type="Pfam" id="PF07733">
    <property type="entry name" value="DNA_pol3_alpha"/>
    <property type="match status" value="1"/>
</dbReference>
<dbReference type="InterPro" id="IPR011708">
    <property type="entry name" value="DNA_pol3_alpha_NTPase_dom"/>
</dbReference>
<dbReference type="Pfam" id="PF14579">
    <property type="entry name" value="HHH_6"/>
    <property type="match status" value="1"/>
</dbReference>
<evidence type="ECO:0000313" key="9">
    <source>
        <dbReference type="Proteomes" id="UP000679725"/>
    </source>
</evidence>
<keyword evidence="4" id="KW-0235">DNA replication</keyword>
<evidence type="ECO:0000259" key="7">
    <source>
        <dbReference type="SMART" id="SM00481"/>
    </source>
</evidence>
<evidence type="ECO:0000256" key="5">
    <source>
        <dbReference type="ARBA" id="ARBA00022932"/>
    </source>
</evidence>
<feature type="domain" description="Polymerase/histidinol phosphatase N-terminal" evidence="7">
    <location>
        <begin position="1"/>
        <end position="68"/>
    </location>
</feature>
<dbReference type="Pfam" id="PF02811">
    <property type="entry name" value="PHP"/>
    <property type="match status" value="1"/>
</dbReference>
<dbReference type="NCBIfam" id="TIGR00594">
    <property type="entry name" value="polc"/>
    <property type="match status" value="1"/>
</dbReference>
<evidence type="ECO:0000313" key="8">
    <source>
        <dbReference type="EMBL" id="CAG5069601.1"/>
    </source>
</evidence>
<evidence type="ECO:0000256" key="1">
    <source>
        <dbReference type="ARBA" id="ARBA00012417"/>
    </source>
</evidence>
<accession>A0ABM8UQ62</accession>
<dbReference type="RefSeq" id="WP_215233703.1">
    <property type="nucleotide sequence ID" value="NZ_CAJRAU010000003.1"/>
</dbReference>
<dbReference type="CDD" id="cd04485">
    <property type="entry name" value="DnaE_OBF"/>
    <property type="match status" value="1"/>
</dbReference>
<dbReference type="InterPro" id="IPR004013">
    <property type="entry name" value="PHP_dom"/>
</dbReference>
<keyword evidence="5" id="KW-0239">DNA-directed DNA polymerase</keyword>
<dbReference type="Gene3D" id="1.10.150.870">
    <property type="match status" value="1"/>
</dbReference>
<organism evidence="8 9">
    <name type="scientific">Dyadobacter linearis</name>
    <dbReference type="NCBI Taxonomy" id="2823330"/>
    <lineage>
        <taxon>Bacteria</taxon>
        <taxon>Pseudomonadati</taxon>
        <taxon>Bacteroidota</taxon>
        <taxon>Cytophagia</taxon>
        <taxon>Cytophagales</taxon>
        <taxon>Spirosomataceae</taxon>
        <taxon>Dyadobacter</taxon>
    </lineage>
</organism>
<comment type="catalytic activity">
    <reaction evidence="6">
        <text>DNA(n) + a 2'-deoxyribonucleoside 5'-triphosphate = DNA(n+1) + diphosphate</text>
        <dbReference type="Rhea" id="RHEA:22508"/>
        <dbReference type="Rhea" id="RHEA-COMP:17339"/>
        <dbReference type="Rhea" id="RHEA-COMP:17340"/>
        <dbReference type="ChEBI" id="CHEBI:33019"/>
        <dbReference type="ChEBI" id="CHEBI:61560"/>
        <dbReference type="ChEBI" id="CHEBI:173112"/>
        <dbReference type="EC" id="2.7.7.7"/>
    </reaction>
</comment>
<keyword evidence="2 8" id="KW-0808">Transferase</keyword>
<dbReference type="Pfam" id="PF17657">
    <property type="entry name" value="DNA_pol3_finger"/>
    <property type="match status" value="1"/>
</dbReference>
<gene>
    <name evidence="8" type="primary">dnaE2_2</name>
    <name evidence="8" type="ORF">DYBT9623_02337</name>
</gene>
<protein>
    <recommendedName>
        <fullName evidence="1">DNA-directed DNA polymerase</fullName>
        <ecNumber evidence="1">2.7.7.7</ecNumber>
    </recommendedName>
</protein>
<dbReference type="Gene3D" id="3.20.20.140">
    <property type="entry name" value="Metal-dependent hydrolases"/>
    <property type="match status" value="1"/>
</dbReference>
<dbReference type="GO" id="GO:0003887">
    <property type="term" value="F:DNA-directed DNA polymerase activity"/>
    <property type="evidence" value="ECO:0007669"/>
    <property type="project" value="UniProtKB-EC"/>
</dbReference>
<dbReference type="InterPro" id="IPR004805">
    <property type="entry name" value="DnaE2/DnaE/PolC"/>
</dbReference>
<dbReference type="Proteomes" id="UP000679725">
    <property type="component" value="Unassembled WGS sequence"/>
</dbReference>
<name>A0ABM8UQ62_9BACT</name>